<proteinExistence type="inferred from homology"/>
<dbReference type="InterPro" id="IPR001246">
    <property type="entry name" value="LipOase_plant"/>
</dbReference>
<evidence type="ECO:0000256" key="5">
    <source>
        <dbReference type="ARBA" id="ARBA00022832"/>
    </source>
</evidence>
<accession>A0A199W1S6</accession>
<evidence type="ECO:0000313" key="14">
    <source>
        <dbReference type="Proteomes" id="UP000092600"/>
    </source>
</evidence>
<evidence type="ECO:0000259" key="12">
    <source>
        <dbReference type="PROSITE" id="PS51393"/>
    </source>
</evidence>
<evidence type="ECO:0000259" key="11">
    <source>
        <dbReference type="PROSITE" id="PS50095"/>
    </source>
</evidence>
<dbReference type="GO" id="GO:0031408">
    <property type="term" value="P:oxylipin biosynthetic process"/>
    <property type="evidence" value="ECO:0007669"/>
    <property type="project" value="UniProtKB-KW"/>
</dbReference>
<keyword evidence="9" id="KW-0275">Fatty acid biosynthesis</keyword>
<sequence>MASSTEIFGALRYQKSPRFHSPNSLHLRSRANHLCFPPASLPLEQGRGYGPRKSRKVATSATATEDKAVRVETEKPAKLRISATVTVRRKKKEDIVEMITNQIDTCADKMGRSVVLELVSIEIDPITKGPKTSKQAELMDKSEKKDVKARQVVYIAEFTVESDFGEPGAITVLNRHHREFFLESVVADGFDSGPVHFTCQSWVQPARIQPKKRPYLPSETPPGLRELREQELKELRGDGTGERKLTDRIYDYATYNDLGNPDKGTEYARRVLGGDRVPYPRRLRTGRPPTISDIHTESRVEEPQPMYVPRDEAFEEEKQEMFRAGERRAKLHGLLPSIVASLRSLETGDDDFRGFHEVDSLFKEGLGSNRSLFDHILHKVPFVKEIQEFAEGMLRFDTPHIIANDKFAWMRDDEFARQTLAGINPVSVGGEQIIHFDYHDTYLLSSTKSTRKTPKGLRNSHAILPDGSRTLKPIAIELSLPPMTKNCPRAKRVLTPPADATTSWLWQLAKAMLRTHACVEPFIIAAHRQLARCTDIEAAEASHEVTLQINALAAPDPRQRRRSRRVRLHTRKFCMEMSAAAYRDHWRFDQEASPPILSEGIVIVVM</sequence>
<dbReference type="PRINTS" id="PR00468">
    <property type="entry name" value="PLTLPOXGNASE"/>
</dbReference>
<dbReference type="InterPro" id="IPR042057">
    <property type="entry name" value="Lipoxy_PLAT/LH2"/>
</dbReference>
<evidence type="ECO:0000256" key="10">
    <source>
        <dbReference type="PROSITE-ProRule" id="PRU00152"/>
    </source>
</evidence>
<dbReference type="InterPro" id="IPR027433">
    <property type="entry name" value="Lipoxygenase_dom_3"/>
</dbReference>
<evidence type="ECO:0000256" key="4">
    <source>
        <dbReference type="ARBA" id="ARBA00022767"/>
    </source>
</evidence>
<keyword evidence="6" id="KW-0223">Dioxygenase</keyword>
<dbReference type="Gene3D" id="4.10.372.10">
    <property type="entry name" value="Lipoxygenase-1, Domain 3"/>
    <property type="match status" value="1"/>
</dbReference>
<dbReference type="Gene3D" id="2.60.60.20">
    <property type="entry name" value="PLAT/LH2 domain"/>
    <property type="match status" value="1"/>
</dbReference>
<protein>
    <submittedName>
        <fullName evidence="13">Putative lipoxygenase 5</fullName>
    </submittedName>
</protein>
<dbReference type="GO" id="GO:0006633">
    <property type="term" value="P:fatty acid biosynthetic process"/>
    <property type="evidence" value="ECO:0007669"/>
    <property type="project" value="UniProtKB-KW"/>
</dbReference>
<keyword evidence="4" id="KW-0925">Oxylipin biosynthesis</keyword>
<keyword evidence="8" id="KW-0443">Lipid metabolism</keyword>
<dbReference type="CDD" id="cd01751">
    <property type="entry name" value="PLAT_LH2"/>
    <property type="match status" value="1"/>
</dbReference>
<dbReference type="PANTHER" id="PTHR11771">
    <property type="entry name" value="LIPOXYGENASE"/>
    <property type="match status" value="1"/>
</dbReference>
<reference evidence="13 14" key="1">
    <citation type="journal article" date="2016" name="DNA Res.">
        <title>The draft genome of MD-2 pineapple using hybrid error correction of long reads.</title>
        <authorList>
            <person name="Redwan R.M."/>
            <person name="Saidin A."/>
            <person name="Kumar S.V."/>
        </authorList>
    </citation>
    <scope>NUCLEOTIDE SEQUENCE [LARGE SCALE GENOMIC DNA]</scope>
    <source>
        <strain evidence="14">cv. MD2</strain>
        <tissue evidence="13">Leaf</tissue>
    </source>
</reference>
<dbReference type="InterPro" id="IPR001024">
    <property type="entry name" value="PLAT/LH2_dom"/>
</dbReference>
<evidence type="ECO:0000313" key="13">
    <source>
        <dbReference type="EMBL" id="OAY83163.1"/>
    </source>
</evidence>
<keyword evidence="5" id="KW-0276">Fatty acid metabolism</keyword>
<dbReference type="InterPro" id="IPR013819">
    <property type="entry name" value="LipOase_C"/>
</dbReference>
<evidence type="ECO:0000256" key="1">
    <source>
        <dbReference type="ARBA" id="ARBA00009419"/>
    </source>
</evidence>
<keyword evidence="3" id="KW-0479">Metal-binding</keyword>
<dbReference type="InterPro" id="IPR036392">
    <property type="entry name" value="PLAT/LH2_dom_sf"/>
</dbReference>
<keyword evidence="7" id="KW-0560">Oxidoreductase</keyword>
<dbReference type="GO" id="GO:0046872">
    <property type="term" value="F:metal ion binding"/>
    <property type="evidence" value="ECO:0007669"/>
    <property type="project" value="UniProtKB-KW"/>
</dbReference>
<dbReference type="Pfam" id="PF01477">
    <property type="entry name" value="PLAT"/>
    <property type="match status" value="1"/>
</dbReference>
<dbReference type="SMART" id="SM00308">
    <property type="entry name" value="LH2"/>
    <property type="match status" value="1"/>
</dbReference>
<dbReference type="PROSITE" id="PS51393">
    <property type="entry name" value="LIPOXYGENASE_3"/>
    <property type="match status" value="1"/>
</dbReference>
<dbReference type="Pfam" id="PF00305">
    <property type="entry name" value="Lipoxygenase"/>
    <property type="match status" value="2"/>
</dbReference>
<dbReference type="SUPFAM" id="SSF48484">
    <property type="entry name" value="Lipoxigenase"/>
    <property type="match status" value="1"/>
</dbReference>
<dbReference type="Gene3D" id="4.10.375.10">
    <property type="entry name" value="Lipoxygenase-1, Domain 2"/>
    <property type="match status" value="1"/>
</dbReference>
<dbReference type="STRING" id="4615.A0A199W1S6"/>
<dbReference type="AlphaFoldDB" id="A0A199W1S6"/>
<dbReference type="EMBL" id="LSRQ01000381">
    <property type="protein sequence ID" value="OAY83163.1"/>
    <property type="molecule type" value="Genomic_DNA"/>
</dbReference>
<dbReference type="Proteomes" id="UP000092600">
    <property type="component" value="Unassembled WGS sequence"/>
</dbReference>
<organism evidence="13 14">
    <name type="scientific">Ananas comosus</name>
    <name type="common">Pineapple</name>
    <name type="synonym">Ananas ananas</name>
    <dbReference type="NCBI Taxonomy" id="4615"/>
    <lineage>
        <taxon>Eukaryota</taxon>
        <taxon>Viridiplantae</taxon>
        <taxon>Streptophyta</taxon>
        <taxon>Embryophyta</taxon>
        <taxon>Tracheophyta</taxon>
        <taxon>Spermatophyta</taxon>
        <taxon>Magnoliopsida</taxon>
        <taxon>Liliopsida</taxon>
        <taxon>Poales</taxon>
        <taxon>Bromeliaceae</taxon>
        <taxon>Bromelioideae</taxon>
        <taxon>Ananas</taxon>
    </lineage>
</organism>
<comment type="similarity">
    <text evidence="1">Belongs to the lipoxygenase family.</text>
</comment>
<evidence type="ECO:0000256" key="8">
    <source>
        <dbReference type="ARBA" id="ARBA00023098"/>
    </source>
</evidence>
<name>A0A199W1S6_ANACO</name>
<evidence type="ECO:0000256" key="9">
    <source>
        <dbReference type="ARBA" id="ARBA00023160"/>
    </source>
</evidence>
<feature type="domain" description="Lipoxygenase" evidence="12">
    <location>
        <begin position="214"/>
        <end position="606"/>
    </location>
</feature>
<dbReference type="SUPFAM" id="SSF49723">
    <property type="entry name" value="Lipase/lipooxygenase domain (PLAT/LH2 domain)"/>
    <property type="match status" value="1"/>
</dbReference>
<gene>
    <name evidence="13" type="ORF">ACMD2_24548</name>
</gene>
<evidence type="ECO:0000256" key="2">
    <source>
        <dbReference type="ARBA" id="ARBA00022516"/>
    </source>
</evidence>
<comment type="caution">
    <text evidence="10">Lacks conserved residue(s) required for the propagation of feature annotation.</text>
</comment>
<dbReference type="InterPro" id="IPR000907">
    <property type="entry name" value="LipOase"/>
</dbReference>
<dbReference type="GO" id="GO:0034440">
    <property type="term" value="P:lipid oxidation"/>
    <property type="evidence" value="ECO:0007669"/>
    <property type="project" value="InterPro"/>
</dbReference>
<evidence type="ECO:0000256" key="6">
    <source>
        <dbReference type="ARBA" id="ARBA00022964"/>
    </source>
</evidence>
<feature type="domain" description="PLAT" evidence="11">
    <location>
        <begin position="92"/>
        <end position="217"/>
    </location>
</feature>
<comment type="caution">
    <text evidence="13">The sequence shown here is derived from an EMBL/GenBank/DDBJ whole genome shotgun (WGS) entry which is preliminary data.</text>
</comment>
<keyword evidence="2" id="KW-0444">Lipid biosynthesis</keyword>
<feature type="non-terminal residue" evidence="13">
    <location>
        <position position="606"/>
    </location>
</feature>
<dbReference type="Gene3D" id="3.10.450.60">
    <property type="match status" value="1"/>
</dbReference>
<dbReference type="PROSITE" id="PS50095">
    <property type="entry name" value="PLAT"/>
    <property type="match status" value="1"/>
</dbReference>
<dbReference type="InterPro" id="IPR036226">
    <property type="entry name" value="LipOase_C_sf"/>
</dbReference>
<evidence type="ECO:0000256" key="3">
    <source>
        <dbReference type="ARBA" id="ARBA00022723"/>
    </source>
</evidence>
<evidence type="ECO:0000256" key="7">
    <source>
        <dbReference type="ARBA" id="ARBA00023002"/>
    </source>
</evidence>
<dbReference type="GO" id="GO:0016702">
    <property type="term" value="F:oxidoreductase activity, acting on single donors with incorporation of molecular oxygen, incorporation of two atoms of oxygen"/>
    <property type="evidence" value="ECO:0007669"/>
    <property type="project" value="InterPro"/>
</dbReference>